<feature type="transmembrane region" description="Helical" evidence="1">
    <location>
        <begin position="1855"/>
        <end position="1875"/>
    </location>
</feature>
<organism evidence="2 3">
    <name type="scientific">Durusdinium trenchii</name>
    <dbReference type="NCBI Taxonomy" id="1381693"/>
    <lineage>
        <taxon>Eukaryota</taxon>
        <taxon>Sar</taxon>
        <taxon>Alveolata</taxon>
        <taxon>Dinophyceae</taxon>
        <taxon>Suessiales</taxon>
        <taxon>Symbiodiniaceae</taxon>
        <taxon>Durusdinium</taxon>
    </lineage>
</organism>
<keyword evidence="3" id="KW-1185">Reference proteome</keyword>
<dbReference type="Proteomes" id="UP001642464">
    <property type="component" value="Unassembled WGS sequence"/>
</dbReference>
<evidence type="ECO:0000313" key="3">
    <source>
        <dbReference type="Proteomes" id="UP001642464"/>
    </source>
</evidence>
<dbReference type="EMBL" id="CAXAMM010000225">
    <property type="protein sequence ID" value="CAK8986540.1"/>
    <property type="molecule type" value="Genomic_DNA"/>
</dbReference>
<feature type="transmembrane region" description="Helical" evidence="1">
    <location>
        <begin position="1964"/>
        <end position="1983"/>
    </location>
</feature>
<keyword evidence="1" id="KW-1133">Transmembrane helix</keyword>
<gene>
    <name evidence="2" type="ORF">SCF082_LOCUS585</name>
</gene>
<dbReference type="InterPro" id="IPR006626">
    <property type="entry name" value="PbH1"/>
</dbReference>
<evidence type="ECO:0000313" key="2">
    <source>
        <dbReference type="EMBL" id="CAK8986540.1"/>
    </source>
</evidence>
<reference evidence="2 3" key="1">
    <citation type="submission" date="2024-02" db="EMBL/GenBank/DDBJ databases">
        <authorList>
            <person name="Chen Y."/>
            <person name="Shah S."/>
            <person name="Dougan E. K."/>
            <person name="Thang M."/>
            <person name="Chan C."/>
        </authorList>
    </citation>
    <scope>NUCLEOTIDE SEQUENCE [LARGE SCALE GENOMIC DNA]</scope>
</reference>
<evidence type="ECO:0000256" key="1">
    <source>
        <dbReference type="SAM" id="Phobius"/>
    </source>
</evidence>
<feature type="transmembrane region" description="Helical" evidence="1">
    <location>
        <begin position="1995"/>
        <end position="2021"/>
    </location>
</feature>
<protein>
    <submittedName>
        <fullName evidence="2">Probable outer membrane protein PmpB (Polymorphic membrane protein B)</fullName>
    </submittedName>
</protein>
<name>A0ABP0HCJ9_9DINO</name>
<keyword evidence="1" id="KW-0812">Transmembrane</keyword>
<dbReference type="SUPFAM" id="SSF51126">
    <property type="entry name" value="Pectin lyase-like"/>
    <property type="match status" value="1"/>
</dbReference>
<accession>A0ABP0HCJ9</accession>
<keyword evidence="1" id="KW-0472">Membrane</keyword>
<comment type="caution">
    <text evidence="2">The sequence shown here is derived from an EMBL/GenBank/DDBJ whole genome shotgun (WGS) entry which is preliminary data.</text>
</comment>
<proteinExistence type="predicted"/>
<feature type="transmembrane region" description="Helical" evidence="1">
    <location>
        <begin position="1931"/>
        <end position="1952"/>
    </location>
</feature>
<sequence length="2027" mass="212919">MSFHTYSACACSTAKCSSICLSCRGTLQLVAPPGDYIYKENLCFSSLDSPLFFFNSRNMRRDKEAPSAKTFGSSKGDIQQQQDIAHQLDESCGGGTLHLNRGLYHVPKAGVELGESCALIAAAGTRIQLDGPIMAHNLTLHGDLLFFATRSFGKACLHLTHTLSVLGTVVIENCDNLEESGGGGAARGLRIAPTANLTIRNCSAKSTGGGFDCGDKGLRLDGILEFHQCTAQLQGGGLMLRSGAITLTHHGKLEFHSCSVGRKVLTETQWWKNTWELTGTGGAMAIEDGHASFEGKVLVEGCEAKTGGGLFLNRGHLVQSRGDWRMKNCKAHDSGGCLMLQQSSLTQTAGKISLTWCKARSGGGLAALSGQLDQKGEGRLFLNHCYASGGRGGGVAWHGEFTIRGHVIVKKCAAQKGGGLYMAGHLKQFEGLFKFEECVSERVGGGLILNGTLTQLGGTFTFKKCKSVRKKELPSGGGGVWIESGEMSQQGGTMTFSLCSTPGHGGGLGVQAGSIKQEGGLLQLHTCQASKLGGGIYAKGNIIQTNGTLKVTSCVSSWGGGGVWVAGELTQHGGSILLMKCNSSGYGGGLAVRSGRIQQLGGLLEVSACNSRDASGGGIYLEGNLTQIDGTLKTNACHASGGGGVWVQSGDVNQHGGAMFFAECKAAGYGGGLGVLGSLRRTGGMMDLEDCAAKRSGGGIYVNGNVSQSSGTLQLRKCLVSGEVSGNWTMSGGGGVWVESGAVTQHGGSISFTDCDAVDHGGGLAVIGDIEQHGGFLEFYGCLASRGGGGIYVNGNLAQMEGTLELHRCQSRQFLTKEGGDTRWGGGGVWIQSGEINQNGGSMLFNNCTAAGHGGGLGVAGGSINQKGGVLQLDLCETFSAGGGIYVSGNLSQSNGTLKLSSCKSVQHGADEETWGGGGLFLHDGTITQKGGSMSFFACTTVGYGGGLAMIGGLEQNGGLLDFEDCEAKDSGGGIFIHGNLSQREGTLKLNRCKSVEGLGSDEVTSGGGGVWVQSGEVNQQGGAMSFAHCKTSGNGGGLGAIGGIRQEGGLFDFEDCRANHSGGGIYLEGNLSQMGGSFTLNRCLSVQNRFGEHGWGGGGVWVHHGEVTQHAGTMHLINCTASGSGGGLGVAGQVIQHGGQLKLDRCIAGEAGGGLYISGWLNRVHFSPMPPTGSQVLLGRLTQLDGSLELKGCRASEGGGLWILGSVEQRSGHMALRNCTSGFGEYMEVLESADWPQQVEELSDQNEQGFGGGVYISKGQVYVSGTLELTECTSVSGGGVYMKDASLVVNGTLQFEGCRAETDGGGLLVLEGQIVQTGGTIVFDTCKADTGGAASVKGASWTHEIGFLQVSNSRATAGGGLAIGNNSTMHQLGGMMHFNHCTAEKDGGGMFLERSALIQREGTLWFQNCEAWSLGGGLSIVEGHTFNSNATIDFQSCSAREKSAMYADTSATLATVRFRDFHQGIASSSVAYVVGDFDLGQLQLVNARFVAQATKSMTVKESVDCSDTLGLCRFSATEGNIFDRLLCPRGSGLVQDLSGTSFVACVPCPPGHMQLVERARDQCTQCQAAIGICEPDWIQLKTGFMSPVQRITTNHFPIHHCPNPQACRGGQLPTSQAARMCKDGHVGDGCVRCSDTHAPSDADILSCTTCTTNRLKQTAQFGYVVLRDSIIFLIAYRGGLQALDEKGNQKDAKTSSVLLNQLLAFGTVANIATVAALNTGVAQAVKERVGDTVSDLMQSLLLESQWSPGESSGRISTHCLLTYLGLPPDMWLAHVFASVVPFTLILVAGLVHDPKLAVIVGSNCFLPAFCANFAKYVVFFRTEIILQEGTEGKELLGDARFEFLPKGLQSMPSFGLLLFCSLVILCFLIAVTTWTRAALSQTKSEVLEAHVAYLRMPYKESCEYMEVERLVRKMLLKTLAAALPISAYPVLQLTFIGILLLFPLLSYACLLPYNDSSLNVSEIFLIVTGVIMINLSNLIIASNTHWATTSQTQLAFFTLILFLAASIALTFGLLIATFVYKEIRRH</sequence>
<feature type="transmembrane region" description="Helical" evidence="1">
    <location>
        <begin position="1772"/>
        <end position="1792"/>
    </location>
</feature>
<dbReference type="InterPro" id="IPR011050">
    <property type="entry name" value="Pectin_lyase_fold/virulence"/>
</dbReference>
<dbReference type="SMART" id="SM00710">
    <property type="entry name" value="PbH1"/>
    <property type="match status" value="19"/>
</dbReference>